<evidence type="ECO:0000313" key="3">
    <source>
        <dbReference type="EMBL" id="RMX43128.1"/>
    </source>
</evidence>
<sequence>ITMGRMQHLYLVLAIVTILFIIYLSSNLHVRTKSRPRALANDLKHLEKLRGFARKLRRLLVELFETQEGLIHSQRQFYRVKRHIQHVKQMIKFVDGQSEHVDKVPGDSSSKTHVTKREVCPEKFMGKDSTYGYPFYRKGFQGENCTDFVPIDELVTMILTSPRELSPEKLQKVFEGIATYYPSVPVIFVSRKTLRLLKRLKEPSLNLKHIGSDDLTHGQTWSELLKMVATPYALFAPDITYFTDDVNLERLVRVLSENRDTILVGGSQKNQRGEWDNSCRQVQFRNWTAYFSDGYYHSFNDCVQCDVLLGPFMAKTKELQELGINRRLHFGAFQDLFWRLKLKHPEKVVASCPDVMFDTYEREIPDEKYVALAKKWDLKKWVESNGRVRWYGCRRGGHAHSGKSSCRFRAKGLTVPPCDLENLADIVKFILNECEKAGIYCQLNAGTLLGAVKLKKVLPWERDADIFFISDNYTAIKNLRPRFEAAGYKFIDKKGTECCTNGRMKSGIFKIKGNGWTVDLWGRPTLEAEILVANGQQPTKVMFAGQWVIGARNPALSSRNRYGPNMYHHAEHWQVIGNANGDALYKSGVWTKCSKPGHMGCLDQFPTDGDLQFGDFFMT</sequence>
<dbReference type="OrthoDB" id="5978275at2759"/>
<organism evidence="3 4">
    <name type="scientific">Pocillopora damicornis</name>
    <name type="common">Cauliflower coral</name>
    <name type="synonym">Millepora damicornis</name>
    <dbReference type="NCBI Taxonomy" id="46731"/>
    <lineage>
        <taxon>Eukaryota</taxon>
        <taxon>Metazoa</taxon>
        <taxon>Cnidaria</taxon>
        <taxon>Anthozoa</taxon>
        <taxon>Hexacorallia</taxon>
        <taxon>Scleractinia</taxon>
        <taxon>Astrocoeniina</taxon>
        <taxon>Pocilloporidae</taxon>
        <taxon>Pocillopora</taxon>
    </lineage>
</organism>
<dbReference type="InterPro" id="IPR029044">
    <property type="entry name" value="Nucleotide-diphossugar_trans"/>
</dbReference>
<keyword evidence="1" id="KW-1133">Transmembrane helix</keyword>
<feature type="transmembrane region" description="Helical" evidence="1">
    <location>
        <begin position="9"/>
        <end position="26"/>
    </location>
</feature>
<dbReference type="PANTHER" id="PTHR13627">
    <property type="entry name" value="FUKUTIN RELATED PROTEIN"/>
    <property type="match status" value="1"/>
</dbReference>
<dbReference type="Pfam" id="PF04991">
    <property type="entry name" value="LicD"/>
    <property type="match status" value="1"/>
</dbReference>
<keyword evidence="1" id="KW-0812">Transmembrane</keyword>
<dbReference type="PANTHER" id="PTHR13627:SF34">
    <property type="entry name" value="RIBITOL-5-PHOSPHATE TRANSFERASE"/>
    <property type="match status" value="1"/>
</dbReference>
<gene>
    <name evidence="3" type="ORF">pdam_00006857</name>
</gene>
<feature type="domain" description="LicD/FKTN/FKRP nucleotidyltransferase" evidence="2">
    <location>
        <begin position="434"/>
        <end position="481"/>
    </location>
</feature>
<dbReference type="EMBL" id="RCHS01003243">
    <property type="protein sequence ID" value="RMX43128.1"/>
    <property type="molecule type" value="Genomic_DNA"/>
</dbReference>
<evidence type="ECO:0000313" key="4">
    <source>
        <dbReference type="Proteomes" id="UP000275408"/>
    </source>
</evidence>
<dbReference type="SUPFAM" id="SSF53448">
    <property type="entry name" value="Nucleotide-diphospho-sugar transferases"/>
    <property type="match status" value="1"/>
</dbReference>
<name>A0A3M6TPE8_POCDA</name>
<keyword evidence="4" id="KW-1185">Reference proteome</keyword>
<dbReference type="Proteomes" id="UP000275408">
    <property type="component" value="Unassembled WGS sequence"/>
</dbReference>
<evidence type="ECO:0000256" key="1">
    <source>
        <dbReference type="SAM" id="Phobius"/>
    </source>
</evidence>
<accession>A0A3M6TPE8</accession>
<dbReference type="InterPro" id="IPR052613">
    <property type="entry name" value="LicD_transferase"/>
</dbReference>
<dbReference type="InterPro" id="IPR007074">
    <property type="entry name" value="LicD/FKTN/FKRP_NTP_transf"/>
</dbReference>
<dbReference type="GO" id="GO:0009100">
    <property type="term" value="P:glycoprotein metabolic process"/>
    <property type="evidence" value="ECO:0007669"/>
    <property type="project" value="UniProtKB-ARBA"/>
</dbReference>
<feature type="non-terminal residue" evidence="3">
    <location>
        <position position="1"/>
    </location>
</feature>
<protein>
    <recommendedName>
        <fullName evidence="2">LicD/FKTN/FKRP nucleotidyltransferase domain-containing protein</fullName>
    </recommendedName>
</protein>
<comment type="caution">
    <text evidence="3">The sequence shown here is derived from an EMBL/GenBank/DDBJ whole genome shotgun (WGS) entry which is preliminary data.</text>
</comment>
<evidence type="ECO:0000259" key="2">
    <source>
        <dbReference type="Pfam" id="PF04991"/>
    </source>
</evidence>
<reference evidence="3 4" key="1">
    <citation type="journal article" date="2018" name="Sci. Rep.">
        <title>Comparative analysis of the Pocillopora damicornis genome highlights role of immune system in coral evolution.</title>
        <authorList>
            <person name="Cunning R."/>
            <person name="Bay R.A."/>
            <person name="Gillette P."/>
            <person name="Baker A.C."/>
            <person name="Traylor-Knowles N."/>
        </authorList>
    </citation>
    <scope>NUCLEOTIDE SEQUENCE [LARGE SCALE GENOMIC DNA]</scope>
    <source>
        <strain evidence="3">RSMAS</strain>
        <tissue evidence="3">Whole animal</tissue>
    </source>
</reference>
<proteinExistence type="predicted"/>
<dbReference type="AlphaFoldDB" id="A0A3M6TPE8"/>
<keyword evidence="1" id="KW-0472">Membrane</keyword>